<protein>
    <submittedName>
        <fullName evidence="1">Uncharacterized protein</fullName>
    </submittedName>
</protein>
<dbReference type="RefSeq" id="WP_132599513.1">
    <property type="nucleotide sequence ID" value="NZ_NRRP01000002.1"/>
</dbReference>
<reference evidence="1 2" key="1">
    <citation type="submission" date="2019-03" db="EMBL/GenBank/DDBJ databases">
        <title>Genomic Encyclopedia of Type Strains, Phase IV (KMG-IV): sequencing the most valuable type-strain genomes for metagenomic binning, comparative biology and taxonomic classification.</title>
        <authorList>
            <person name="Goeker M."/>
        </authorList>
    </citation>
    <scope>NUCLEOTIDE SEQUENCE [LARGE SCALE GENOMIC DNA]</scope>
    <source>
        <strain evidence="1 2">DSM 2781</strain>
    </source>
</reference>
<organism evidence="1 2">
    <name type="scientific">Rhodovulum adriaticum</name>
    <name type="common">Rhodopseudomonas adriatica</name>
    <dbReference type="NCBI Taxonomy" id="35804"/>
    <lineage>
        <taxon>Bacteria</taxon>
        <taxon>Pseudomonadati</taxon>
        <taxon>Pseudomonadota</taxon>
        <taxon>Alphaproteobacteria</taxon>
        <taxon>Rhodobacterales</taxon>
        <taxon>Paracoccaceae</taxon>
        <taxon>Rhodovulum</taxon>
    </lineage>
</organism>
<dbReference type="EMBL" id="SLXL01000002">
    <property type="protein sequence ID" value="TCP26044.1"/>
    <property type="molecule type" value="Genomic_DNA"/>
</dbReference>
<comment type="caution">
    <text evidence="1">The sequence shown here is derived from an EMBL/GenBank/DDBJ whole genome shotgun (WGS) entry which is preliminary data.</text>
</comment>
<gene>
    <name evidence="1" type="ORF">EV656_1025</name>
</gene>
<dbReference type="Proteomes" id="UP000295733">
    <property type="component" value="Unassembled WGS sequence"/>
</dbReference>
<evidence type="ECO:0000313" key="1">
    <source>
        <dbReference type="EMBL" id="TCP26044.1"/>
    </source>
</evidence>
<dbReference type="OrthoDB" id="9813719at2"/>
<name>A0A4R2NWR4_RHOAD</name>
<sequence length="111" mass="12404">MLDLKGLEERYADLLGRLYPGRDRLPRLIAHTLRHGEMTRGDAPFVAGVRDRAARNDLALLLKAGFLRSDTPKGPVRVGFPLDYRESLFPNLFSTREPVVPDPPDIPAIDA</sequence>
<evidence type="ECO:0000313" key="2">
    <source>
        <dbReference type="Proteomes" id="UP000295733"/>
    </source>
</evidence>
<dbReference type="AlphaFoldDB" id="A0A4R2NWR4"/>
<accession>A0A4R2NWR4</accession>
<keyword evidence="2" id="KW-1185">Reference proteome</keyword>
<proteinExistence type="predicted"/>